<keyword evidence="1" id="KW-1133">Transmembrane helix</keyword>
<evidence type="ECO:0000313" key="2">
    <source>
        <dbReference type="EMBL" id="NYG34126.1"/>
    </source>
</evidence>
<evidence type="ECO:0000313" key="3">
    <source>
        <dbReference type="Proteomes" id="UP000518288"/>
    </source>
</evidence>
<reference evidence="2 3" key="1">
    <citation type="submission" date="2020-07" db="EMBL/GenBank/DDBJ databases">
        <title>Genomic Encyclopedia of Archaeal and Bacterial Type Strains, Phase II (KMG-II): from individual species to whole genera.</title>
        <authorList>
            <person name="Goeker M."/>
        </authorList>
    </citation>
    <scope>NUCLEOTIDE SEQUENCE [LARGE SCALE GENOMIC DNA]</scope>
    <source>
        <strain evidence="2 3">DSM 21226</strain>
    </source>
</reference>
<dbReference type="InterPro" id="IPR012902">
    <property type="entry name" value="N_methyl_site"/>
</dbReference>
<dbReference type="AlphaFoldDB" id="A0A7Y9R0M9"/>
<dbReference type="EMBL" id="JACCFH010000001">
    <property type="protein sequence ID" value="NYG34126.1"/>
    <property type="molecule type" value="Genomic_DNA"/>
</dbReference>
<evidence type="ECO:0000256" key="1">
    <source>
        <dbReference type="SAM" id="Phobius"/>
    </source>
</evidence>
<proteinExistence type="predicted"/>
<dbReference type="RefSeq" id="WP_179634812.1">
    <property type="nucleotide sequence ID" value="NZ_JACCFH010000001.1"/>
</dbReference>
<keyword evidence="1" id="KW-0812">Transmembrane</keyword>
<keyword evidence="3" id="KW-1185">Reference proteome</keyword>
<comment type="caution">
    <text evidence="2">The sequence shown here is derived from an EMBL/GenBank/DDBJ whole genome shotgun (WGS) entry which is preliminary data.</text>
</comment>
<protein>
    <submittedName>
        <fullName evidence="2">MSHA biogenesis protein MshO</fullName>
    </submittedName>
</protein>
<organism evidence="2 3">
    <name type="scientific">Sphaerotilus montanus</name>
    <dbReference type="NCBI Taxonomy" id="522889"/>
    <lineage>
        <taxon>Bacteria</taxon>
        <taxon>Pseudomonadati</taxon>
        <taxon>Pseudomonadota</taxon>
        <taxon>Betaproteobacteria</taxon>
        <taxon>Burkholderiales</taxon>
        <taxon>Sphaerotilaceae</taxon>
        <taxon>Sphaerotilus</taxon>
    </lineage>
</organism>
<dbReference type="Proteomes" id="UP000518288">
    <property type="component" value="Unassembled WGS sequence"/>
</dbReference>
<dbReference type="Pfam" id="PF07963">
    <property type="entry name" value="N_methyl"/>
    <property type="match status" value="1"/>
</dbReference>
<dbReference type="NCBIfam" id="TIGR02532">
    <property type="entry name" value="IV_pilin_GFxxxE"/>
    <property type="match status" value="1"/>
</dbReference>
<sequence>MRADRIRTARGFTLLELVLVIVIGGVMAASLTVFFRPAFDSYLATRNRADLSAQADAALRRLVGEVRLAVPNSVRSPGSQCVELVPTMAGGRLRMAADTVNDSGAGCTPSATCAAPLDTTALTSTLDVLTPLSTVPAVGDWLVVGNQSPNDVYSGSTRAAITSVTTPTAAFGQHRLGITPTQFPLGYDGGRFSVVSASQQAVFYVCSGADGTLDASGTARGTLVRLSGYGFNASYPSACPSVAGGQTVLTGLSRCTLTYDPNQGATQQNGFVYLQLELTRRNESVSLVVGAHVSNVP</sequence>
<accession>A0A7Y9R0M9</accession>
<gene>
    <name evidence="2" type="ORF">BDD16_003112</name>
</gene>
<dbReference type="PROSITE" id="PS00409">
    <property type="entry name" value="PROKAR_NTER_METHYL"/>
    <property type="match status" value="1"/>
</dbReference>
<keyword evidence="1" id="KW-0472">Membrane</keyword>
<feature type="transmembrane region" description="Helical" evidence="1">
    <location>
        <begin position="12"/>
        <end position="35"/>
    </location>
</feature>
<name>A0A7Y9R0M9_9BURK</name>